<feature type="region of interest" description="Disordered" evidence="1">
    <location>
        <begin position="23"/>
        <end position="66"/>
    </location>
</feature>
<accession>A0ABM8XM86</accession>
<evidence type="ECO:0000256" key="2">
    <source>
        <dbReference type="SAM" id="SignalP"/>
    </source>
</evidence>
<name>A0ABM8XM86_9BURK</name>
<comment type="caution">
    <text evidence="3">The sequence shown here is derived from an EMBL/GenBank/DDBJ whole genome shotgun (WGS) entry which is preliminary data.</text>
</comment>
<evidence type="ECO:0000256" key="1">
    <source>
        <dbReference type="SAM" id="MobiDB-lite"/>
    </source>
</evidence>
<evidence type="ECO:0008006" key="5">
    <source>
        <dbReference type="Google" id="ProtNLM"/>
    </source>
</evidence>
<organism evidence="3 4">
    <name type="scientific">Cupriavidus pampae</name>
    <dbReference type="NCBI Taxonomy" id="659251"/>
    <lineage>
        <taxon>Bacteria</taxon>
        <taxon>Pseudomonadati</taxon>
        <taxon>Pseudomonadota</taxon>
        <taxon>Betaproteobacteria</taxon>
        <taxon>Burkholderiales</taxon>
        <taxon>Burkholderiaceae</taxon>
        <taxon>Cupriavidus</taxon>
    </lineage>
</organism>
<sequence length="107" mass="11093">MNANFAKQVLLAVALAATAVAAQASVSSPRDPYTDGARSVTEQRNPYSDGARSVNEPRSPYSDGARAVESSFAPYLDGARTLAGQDRTGVSAPPARSADPYLDGAYA</sequence>
<evidence type="ECO:0000313" key="4">
    <source>
        <dbReference type="Proteomes" id="UP000706525"/>
    </source>
</evidence>
<gene>
    <name evidence="3" type="ORF">LMG32289_04805</name>
</gene>
<keyword evidence="4" id="KW-1185">Reference proteome</keyword>
<feature type="signal peptide" evidence="2">
    <location>
        <begin position="1"/>
        <end position="24"/>
    </location>
</feature>
<dbReference type="RefSeq" id="WP_223992911.1">
    <property type="nucleotide sequence ID" value="NZ_CAJZAG010000010.1"/>
</dbReference>
<feature type="chain" id="PRO_5045276620" description="Hydroxyquinol 1,2-dioxygenase" evidence="2">
    <location>
        <begin position="25"/>
        <end position="107"/>
    </location>
</feature>
<reference evidence="3 4" key="1">
    <citation type="submission" date="2021-08" db="EMBL/GenBank/DDBJ databases">
        <authorList>
            <person name="Peeters C."/>
        </authorList>
    </citation>
    <scope>NUCLEOTIDE SEQUENCE [LARGE SCALE GENOMIC DNA]</scope>
    <source>
        <strain evidence="3 4">LMG 32289</strain>
    </source>
</reference>
<dbReference type="Proteomes" id="UP000706525">
    <property type="component" value="Unassembled WGS sequence"/>
</dbReference>
<feature type="region of interest" description="Disordered" evidence="1">
    <location>
        <begin position="83"/>
        <end position="107"/>
    </location>
</feature>
<dbReference type="EMBL" id="CAJZAG010000010">
    <property type="protein sequence ID" value="CAG9181342.1"/>
    <property type="molecule type" value="Genomic_DNA"/>
</dbReference>
<keyword evidence="2" id="KW-0732">Signal</keyword>
<evidence type="ECO:0000313" key="3">
    <source>
        <dbReference type="EMBL" id="CAG9181342.1"/>
    </source>
</evidence>
<proteinExistence type="predicted"/>
<protein>
    <recommendedName>
        <fullName evidence="5">Hydroxyquinol 1,2-dioxygenase</fullName>
    </recommendedName>
</protein>